<protein>
    <submittedName>
        <fullName evidence="2">MFS transporter</fullName>
    </submittedName>
</protein>
<dbReference type="Pfam" id="PF07690">
    <property type="entry name" value="MFS_1"/>
    <property type="match status" value="1"/>
</dbReference>
<sequence length="433" mass="42808">MSRSPVGGSPAGRPGGSLDAVSARRRYVVLTALRWLPTGLVAPVGVLLAQGRGLSLSQIGAVVAVQGFVVFLLELPLGGLADAAGRRPVLVLAGGVAVVSLVLLVTADGAAGFAAAFAVQGVWRALDSGPLEAWYVDTAQAADPGVDVTAGLGAGQTALNLAVGAGALASGGLVALGRVLDGPALALPVLLAVVLTAVSTVAVVVLVREERPGSSVPAPRRGRAAVADVPAAVGRGLGLLRSSRVLLALVSVELFWGFGMVSFESLMPLRLGEVLGSAERAGVWMGPVTSAGWVAAALGAALVPALARRTGPAPAAAALRVVQGATVVGIGLLAGPVGLVAAFVACYAVHGASNPVHNALLHRQATGENRAVVLSLNSMAAQPAFAVGALVLGAVADASSLSTALVVGAVVLALAAPLYLPAWRHDRDGPAPA</sequence>
<evidence type="ECO:0000313" key="3">
    <source>
        <dbReference type="Proteomes" id="UP001387100"/>
    </source>
</evidence>
<dbReference type="Proteomes" id="UP001387100">
    <property type="component" value="Unassembled WGS sequence"/>
</dbReference>
<dbReference type="InterPro" id="IPR011701">
    <property type="entry name" value="MFS"/>
</dbReference>
<reference evidence="2 3" key="1">
    <citation type="journal article" date="2017" name="Int. J. Syst. Evol. Microbiol.">
        <title>Pseudokineococcus basanitobsidens sp. nov., isolated from volcanic rock.</title>
        <authorList>
            <person name="Lee D.W."/>
            <person name="Park M.Y."/>
            <person name="Kim J.J."/>
            <person name="Kim B.S."/>
        </authorList>
    </citation>
    <scope>NUCLEOTIDE SEQUENCE [LARGE SCALE GENOMIC DNA]</scope>
    <source>
        <strain evidence="2 3">DSM 103726</strain>
    </source>
</reference>
<comment type="caution">
    <text evidence="2">The sequence shown here is derived from an EMBL/GenBank/DDBJ whole genome shotgun (WGS) entry which is preliminary data.</text>
</comment>
<dbReference type="RefSeq" id="WP_339573583.1">
    <property type="nucleotide sequence ID" value="NZ_JBBIAA010000002.1"/>
</dbReference>
<keyword evidence="1" id="KW-1133">Transmembrane helix</keyword>
<gene>
    <name evidence="2" type="ORF">WDZ17_02650</name>
</gene>
<proteinExistence type="predicted"/>
<dbReference type="InterPro" id="IPR053160">
    <property type="entry name" value="MFS_DHA3_Transporter"/>
</dbReference>
<organism evidence="2 3">
    <name type="scientific">Pseudokineococcus basanitobsidens</name>
    <dbReference type="NCBI Taxonomy" id="1926649"/>
    <lineage>
        <taxon>Bacteria</taxon>
        <taxon>Bacillati</taxon>
        <taxon>Actinomycetota</taxon>
        <taxon>Actinomycetes</taxon>
        <taxon>Kineosporiales</taxon>
        <taxon>Kineosporiaceae</taxon>
        <taxon>Pseudokineococcus</taxon>
    </lineage>
</organism>
<feature type="transmembrane region" description="Helical" evidence="1">
    <location>
        <begin position="401"/>
        <end position="420"/>
    </location>
</feature>
<feature type="transmembrane region" description="Helical" evidence="1">
    <location>
        <begin position="245"/>
        <end position="263"/>
    </location>
</feature>
<name>A0ABU8RGI5_9ACTN</name>
<feature type="transmembrane region" description="Helical" evidence="1">
    <location>
        <begin position="27"/>
        <end position="49"/>
    </location>
</feature>
<feature type="transmembrane region" description="Helical" evidence="1">
    <location>
        <begin position="184"/>
        <end position="207"/>
    </location>
</feature>
<feature type="transmembrane region" description="Helical" evidence="1">
    <location>
        <begin position="89"/>
        <end position="119"/>
    </location>
</feature>
<feature type="transmembrane region" description="Helical" evidence="1">
    <location>
        <begin position="327"/>
        <end position="350"/>
    </location>
</feature>
<evidence type="ECO:0000256" key="1">
    <source>
        <dbReference type="SAM" id="Phobius"/>
    </source>
</evidence>
<keyword evidence="1" id="KW-0812">Transmembrane</keyword>
<dbReference type="SUPFAM" id="SSF103473">
    <property type="entry name" value="MFS general substrate transporter"/>
    <property type="match status" value="1"/>
</dbReference>
<feature type="transmembrane region" description="Helical" evidence="1">
    <location>
        <begin position="55"/>
        <end position="77"/>
    </location>
</feature>
<dbReference type="InterPro" id="IPR036259">
    <property type="entry name" value="MFS_trans_sf"/>
</dbReference>
<dbReference type="PANTHER" id="PTHR23530:SF1">
    <property type="entry name" value="PERMEASE, MAJOR FACILITATOR SUPERFAMILY-RELATED"/>
    <property type="match status" value="1"/>
</dbReference>
<keyword evidence="3" id="KW-1185">Reference proteome</keyword>
<feature type="transmembrane region" description="Helical" evidence="1">
    <location>
        <begin position="371"/>
        <end position="395"/>
    </location>
</feature>
<evidence type="ECO:0000313" key="2">
    <source>
        <dbReference type="EMBL" id="MEJ5944192.1"/>
    </source>
</evidence>
<dbReference type="EMBL" id="JBBIAA010000002">
    <property type="protein sequence ID" value="MEJ5944192.1"/>
    <property type="molecule type" value="Genomic_DNA"/>
</dbReference>
<accession>A0ABU8RGI5</accession>
<dbReference type="Gene3D" id="1.20.1250.20">
    <property type="entry name" value="MFS general substrate transporter like domains"/>
    <property type="match status" value="1"/>
</dbReference>
<feature type="transmembrane region" description="Helical" evidence="1">
    <location>
        <begin position="284"/>
        <end position="307"/>
    </location>
</feature>
<dbReference type="PANTHER" id="PTHR23530">
    <property type="entry name" value="TRANSPORT PROTEIN-RELATED"/>
    <property type="match status" value="1"/>
</dbReference>
<keyword evidence="1" id="KW-0472">Membrane</keyword>